<dbReference type="VEuPathDB" id="FungiDB:Z518_00576"/>
<feature type="compositionally biased region" description="Polar residues" evidence="5">
    <location>
        <begin position="654"/>
        <end position="678"/>
    </location>
</feature>
<feature type="transmembrane region" description="Helical" evidence="6">
    <location>
        <begin position="208"/>
        <end position="225"/>
    </location>
</feature>
<protein>
    <recommendedName>
        <fullName evidence="8">TM7S3/TM198-like domain-containing protein</fullName>
    </recommendedName>
</protein>
<dbReference type="InterPro" id="IPR025256">
    <property type="entry name" value="TM7S3/TM198-like_dom"/>
</dbReference>
<feature type="compositionally biased region" description="Basic and acidic residues" evidence="5">
    <location>
        <begin position="369"/>
        <end position="383"/>
    </location>
</feature>
<feature type="region of interest" description="Disordered" evidence="5">
    <location>
        <begin position="364"/>
        <end position="383"/>
    </location>
</feature>
<feature type="compositionally biased region" description="Basic and acidic residues" evidence="5">
    <location>
        <begin position="535"/>
        <end position="547"/>
    </location>
</feature>
<feature type="region of interest" description="Disordered" evidence="5">
    <location>
        <begin position="712"/>
        <end position="818"/>
    </location>
</feature>
<feature type="compositionally biased region" description="Basic and acidic residues" evidence="5">
    <location>
        <begin position="915"/>
        <end position="929"/>
    </location>
</feature>
<feature type="compositionally biased region" description="Acidic residues" evidence="5">
    <location>
        <begin position="712"/>
        <end position="722"/>
    </location>
</feature>
<feature type="compositionally biased region" description="Basic and acidic residues" evidence="5">
    <location>
        <begin position="473"/>
        <end position="485"/>
    </location>
</feature>
<feature type="compositionally biased region" description="Low complexity" evidence="5">
    <location>
        <begin position="41"/>
        <end position="58"/>
    </location>
</feature>
<dbReference type="PANTHER" id="PTHR39469">
    <property type="entry name" value="CHROMOSOME 1, WHOLE GENOME SHOTGUN SEQUENCE"/>
    <property type="match status" value="1"/>
</dbReference>
<keyword evidence="7" id="KW-0732">Signal</keyword>
<feature type="compositionally biased region" description="Polar residues" evidence="5">
    <location>
        <begin position="831"/>
        <end position="841"/>
    </location>
</feature>
<feature type="region of interest" description="Disordered" evidence="5">
    <location>
        <begin position="393"/>
        <end position="412"/>
    </location>
</feature>
<feature type="region of interest" description="Disordered" evidence="5">
    <location>
        <begin position="893"/>
        <end position="959"/>
    </location>
</feature>
<feature type="region of interest" description="Disordered" evidence="5">
    <location>
        <begin position="418"/>
        <end position="442"/>
    </location>
</feature>
<keyword evidence="10" id="KW-1185">Reference proteome</keyword>
<reference evidence="9 10" key="1">
    <citation type="submission" date="2015-01" db="EMBL/GenBank/DDBJ databases">
        <title>The Genome Sequence of Rhinocladiella mackenzie CBS 650.93.</title>
        <authorList>
            <consortium name="The Broad Institute Genomics Platform"/>
            <person name="Cuomo C."/>
            <person name="de Hoog S."/>
            <person name="Gorbushina A."/>
            <person name="Stielow B."/>
            <person name="Teixiera M."/>
            <person name="Abouelleil A."/>
            <person name="Chapman S.B."/>
            <person name="Priest M."/>
            <person name="Young S.K."/>
            <person name="Wortman J."/>
            <person name="Nusbaum C."/>
            <person name="Birren B."/>
        </authorList>
    </citation>
    <scope>NUCLEOTIDE SEQUENCE [LARGE SCALE GENOMIC DNA]</scope>
    <source>
        <strain evidence="9 10">CBS 650.93</strain>
    </source>
</reference>
<keyword evidence="2 6" id="KW-0812">Transmembrane</keyword>
<feature type="transmembrane region" description="Helical" evidence="6">
    <location>
        <begin position="183"/>
        <end position="201"/>
    </location>
</feature>
<organism evidence="9 10">
    <name type="scientific">Rhinocladiella mackenziei CBS 650.93</name>
    <dbReference type="NCBI Taxonomy" id="1442369"/>
    <lineage>
        <taxon>Eukaryota</taxon>
        <taxon>Fungi</taxon>
        <taxon>Dikarya</taxon>
        <taxon>Ascomycota</taxon>
        <taxon>Pezizomycotina</taxon>
        <taxon>Eurotiomycetes</taxon>
        <taxon>Chaetothyriomycetidae</taxon>
        <taxon>Chaetothyriales</taxon>
        <taxon>Herpotrichiellaceae</taxon>
        <taxon>Rhinocladiella</taxon>
    </lineage>
</organism>
<dbReference type="AlphaFoldDB" id="A0A0D2J1E4"/>
<evidence type="ECO:0000256" key="3">
    <source>
        <dbReference type="ARBA" id="ARBA00022989"/>
    </source>
</evidence>
<feature type="region of interest" description="Disordered" evidence="5">
    <location>
        <begin position="470"/>
        <end position="678"/>
    </location>
</feature>
<feature type="region of interest" description="Disordered" evidence="5">
    <location>
        <begin position="831"/>
        <end position="879"/>
    </location>
</feature>
<feature type="transmembrane region" description="Helical" evidence="6">
    <location>
        <begin position="237"/>
        <end position="255"/>
    </location>
</feature>
<gene>
    <name evidence="9" type="ORF">Z518_00576</name>
</gene>
<feature type="compositionally biased region" description="Basic and acidic residues" evidence="5">
    <location>
        <begin position="637"/>
        <end position="647"/>
    </location>
</feature>
<dbReference type="OrthoDB" id="5377273at2759"/>
<feature type="domain" description="TM7S3/TM198-like" evidence="8">
    <location>
        <begin position="129"/>
        <end position="332"/>
    </location>
</feature>
<evidence type="ECO:0000313" key="9">
    <source>
        <dbReference type="EMBL" id="KIX09496.1"/>
    </source>
</evidence>
<dbReference type="GO" id="GO:0016020">
    <property type="term" value="C:membrane"/>
    <property type="evidence" value="ECO:0007669"/>
    <property type="project" value="UniProtKB-SubCell"/>
</dbReference>
<feature type="compositionally biased region" description="Polar residues" evidence="5">
    <location>
        <begin position="852"/>
        <end position="864"/>
    </location>
</feature>
<comment type="subcellular location">
    <subcellularLocation>
        <location evidence="1">Membrane</location>
        <topology evidence="1">Multi-pass membrane protein</topology>
    </subcellularLocation>
</comment>
<sequence length="1016" mass="109764">MRSSQIVAFTLLGWVLPPFGSCDLAGSKIEKRQDASDTSFPTLTTDPPSSQTDSPSTQVPEPSSSKFSQTSGGTSTLSHTSTTRVATTTNATPAASSAAANNSTTSSGQDDKNELPLHPRITPALGIAGVFLIALGAVYALIGVKSRGVQIFLSAAFLASTATTALVGYVMNPPVSNAIQGGFFVAIFMTGAVFGGGALIFKELTEGLGCLLGGFCFSMWLLTLKPGGLITSSGGKGAFIGGFCVVAWALSWIQYTRPYALIGSTSFSGATAFVLGLDCFTRAGMKEFWFHIWNLNGDLFPLDTNTYPLTKGMKIEIAVIVIGTMIGILSQIKMWKIIRSKQRQGEVGKEEGERQREAVEAALGRHLQRQNEREKSEWERQYGDRLQSKRHTILWQDAHPEKRSSSVSVEVLGAPSSSADNWEVNALGPQRPSGHGPKYKRQSSVAVDVIEEVEEDPEAIAYTERQKALQALEEGKSSDERKRSGESGGAVTTGFDQTTAEPGKFLEPSKSKRRSQQSLSNLSKCLGPTYGATSESREQLLDVERPYSRASSAAATLDEDNEDLDVSALDADADENKHQMPEIIISPTTPNEGRLWGTSTNEPTNEENASSSNTARNFGAASRPEGKEVESAVDQSTRADEVAHSSESEAGDGTKQSNNYSRSQASEGTNSSADSLTQTALAQIPNQLSNVVLSYRTNEWAKHIATAEAPICDEPESIDNADELPTQLAPPPIESEKAPPNEPTIEAPPAEMLPPTVQAGGAGVGIASNPAANHRRFSDPQRRRSVIKAPSRSGSSQSLKLPGNRSSRNSFNPVSTTSLVTTPIDENVPTEFTASKITTRRASGGSPYPMAQRSSSSPVLTSSGMRPYTSHGSASPHARSTYDLLQLSRPASHHTHASGLVTGTRLESYNSRQPSRRDTRNDAERRESLLAEWRLSQQHHARSSGLNETSAEAGRAQMKMEKENQKLLEEHQRNAQQRKQHVMDQVMRRPDMQELHREAMRKMQANANQKLRNSTG</sequence>
<feature type="compositionally biased region" description="Polar residues" evidence="5">
    <location>
        <begin position="586"/>
        <end position="616"/>
    </location>
</feature>
<dbReference type="RefSeq" id="XP_013276632.1">
    <property type="nucleotide sequence ID" value="XM_013421178.1"/>
</dbReference>
<evidence type="ECO:0000256" key="1">
    <source>
        <dbReference type="ARBA" id="ARBA00004141"/>
    </source>
</evidence>
<dbReference type="HOGENOM" id="CLU_003667_0_0_1"/>
<proteinExistence type="predicted"/>
<evidence type="ECO:0000256" key="6">
    <source>
        <dbReference type="SAM" id="Phobius"/>
    </source>
</evidence>
<feature type="signal peptide" evidence="7">
    <location>
        <begin position="1"/>
        <end position="21"/>
    </location>
</feature>
<dbReference type="EMBL" id="KN847475">
    <property type="protein sequence ID" value="KIX09496.1"/>
    <property type="molecule type" value="Genomic_DNA"/>
</dbReference>
<feature type="compositionally biased region" description="Polar residues" evidence="5">
    <location>
        <begin position="792"/>
        <end position="818"/>
    </location>
</feature>
<keyword evidence="4 6" id="KW-0472">Membrane</keyword>
<evidence type="ECO:0000256" key="4">
    <source>
        <dbReference type="ARBA" id="ARBA00023136"/>
    </source>
</evidence>
<dbReference type="Pfam" id="PF13886">
    <property type="entry name" value="TM7S3_TM198"/>
    <property type="match status" value="1"/>
</dbReference>
<name>A0A0D2J1E4_9EURO</name>
<evidence type="ECO:0000256" key="5">
    <source>
        <dbReference type="SAM" id="MobiDB-lite"/>
    </source>
</evidence>
<feature type="chain" id="PRO_5002261184" description="TM7S3/TM198-like domain-containing protein" evidence="7">
    <location>
        <begin position="22"/>
        <end position="1016"/>
    </location>
</feature>
<feature type="compositionally biased region" description="Low complexity" evidence="5">
    <location>
        <begin position="68"/>
        <end position="107"/>
    </location>
</feature>
<dbReference type="Proteomes" id="UP000053617">
    <property type="component" value="Unassembled WGS sequence"/>
</dbReference>
<dbReference type="PANTHER" id="PTHR39469:SF1">
    <property type="entry name" value="DUF4203 DOMAIN-CONTAINING PROTEIN"/>
    <property type="match status" value="1"/>
</dbReference>
<feature type="transmembrane region" description="Helical" evidence="6">
    <location>
        <begin position="151"/>
        <end position="171"/>
    </location>
</feature>
<evidence type="ECO:0000259" key="8">
    <source>
        <dbReference type="Pfam" id="PF13886"/>
    </source>
</evidence>
<evidence type="ECO:0000313" key="10">
    <source>
        <dbReference type="Proteomes" id="UP000053617"/>
    </source>
</evidence>
<accession>A0A0D2J1E4</accession>
<evidence type="ECO:0000256" key="2">
    <source>
        <dbReference type="ARBA" id="ARBA00022692"/>
    </source>
</evidence>
<dbReference type="GeneID" id="25288647"/>
<dbReference type="STRING" id="1442369.A0A0D2J1E4"/>
<evidence type="ECO:0000256" key="7">
    <source>
        <dbReference type="SAM" id="SignalP"/>
    </source>
</evidence>
<feature type="transmembrane region" description="Helical" evidence="6">
    <location>
        <begin position="124"/>
        <end position="144"/>
    </location>
</feature>
<keyword evidence="3 6" id="KW-1133">Transmembrane helix</keyword>
<feature type="region of interest" description="Disordered" evidence="5">
    <location>
        <begin position="30"/>
        <end position="115"/>
    </location>
</feature>
<feature type="transmembrane region" description="Helical" evidence="6">
    <location>
        <begin position="267"/>
        <end position="285"/>
    </location>
</feature>